<comment type="similarity">
    <text evidence="1">Belongs to the sigma-70 factor family. ECF subfamily.</text>
</comment>
<reference evidence="7" key="1">
    <citation type="submission" date="2016-10" db="EMBL/GenBank/DDBJ databases">
        <authorList>
            <person name="Varghese N."/>
            <person name="Submissions S."/>
        </authorList>
    </citation>
    <scope>NUCLEOTIDE SEQUENCE [LARGE SCALE GENOMIC DNA]</scope>
    <source>
        <strain evidence="7">DSM 19110</strain>
    </source>
</reference>
<evidence type="ECO:0000256" key="1">
    <source>
        <dbReference type="ARBA" id="ARBA00010641"/>
    </source>
</evidence>
<keyword evidence="3" id="KW-0731">Sigma factor</keyword>
<dbReference type="InterPro" id="IPR013249">
    <property type="entry name" value="RNA_pol_sigma70_r4_t2"/>
</dbReference>
<gene>
    <name evidence="6" type="ORF">SAMN05421820_10132</name>
</gene>
<dbReference type="RefSeq" id="WP_074603899.1">
    <property type="nucleotide sequence ID" value="NZ_FNGY01000001.1"/>
</dbReference>
<evidence type="ECO:0000256" key="4">
    <source>
        <dbReference type="ARBA" id="ARBA00023163"/>
    </source>
</evidence>
<sequence>MSELDGSIPGLAMPDDIYSLYQQHYSYLVFVGLKSGMDLAGVKDQINQTFLSFLEKKTDFTKISNVKSYILTSFRRKLIDTHRLEKRYKMEPLDDFTDAWSEPSTEETMLNSQTLEELKDKLSRIFENLPRRCQTVIFLKYYEGLSNEEIAERTSLTIRSVYNNLFEGIKRMREALNKENFNPKDLNIFLTLMFV</sequence>
<dbReference type="GO" id="GO:0016987">
    <property type="term" value="F:sigma factor activity"/>
    <property type="evidence" value="ECO:0007669"/>
    <property type="project" value="UniProtKB-KW"/>
</dbReference>
<dbReference type="Gene3D" id="1.10.1740.10">
    <property type="match status" value="1"/>
</dbReference>
<keyword evidence="2" id="KW-0805">Transcription regulation</keyword>
<organism evidence="6 7">
    <name type="scientific">Pedobacter steynii</name>
    <dbReference type="NCBI Taxonomy" id="430522"/>
    <lineage>
        <taxon>Bacteria</taxon>
        <taxon>Pseudomonadati</taxon>
        <taxon>Bacteroidota</taxon>
        <taxon>Sphingobacteriia</taxon>
        <taxon>Sphingobacteriales</taxon>
        <taxon>Sphingobacteriaceae</taxon>
        <taxon>Pedobacter</taxon>
    </lineage>
</organism>
<proteinExistence type="inferred from homology"/>
<dbReference type="Pfam" id="PF08281">
    <property type="entry name" value="Sigma70_r4_2"/>
    <property type="match status" value="1"/>
</dbReference>
<dbReference type="InterPro" id="IPR036388">
    <property type="entry name" value="WH-like_DNA-bd_sf"/>
</dbReference>
<dbReference type="GO" id="GO:0003677">
    <property type="term" value="F:DNA binding"/>
    <property type="evidence" value="ECO:0007669"/>
    <property type="project" value="InterPro"/>
</dbReference>
<dbReference type="InterPro" id="IPR014284">
    <property type="entry name" value="RNA_pol_sigma-70_dom"/>
</dbReference>
<dbReference type="NCBIfam" id="TIGR02937">
    <property type="entry name" value="sigma70-ECF"/>
    <property type="match status" value="1"/>
</dbReference>
<dbReference type="PANTHER" id="PTHR43133:SF46">
    <property type="entry name" value="RNA POLYMERASE SIGMA-70 FACTOR ECF SUBFAMILY"/>
    <property type="match status" value="1"/>
</dbReference>
<dbReference type="Proteomes" id="UP000183200">
    <property type="component" value="Unassembled WGS sequence"/>
</dbReference>
<dbReference type="GO" id="GO:0006352">
    <property type="term" value="P:DNA-templated transcription initiation"/>
    <property type="evidence" value="ECO:0007669"/>
    <property type="project" value="InterPro"/>
</dbReference>
<dbReference type="PANTHER" id="PTHR43133">
    <property type="entry name" value="RNA POLYMERASE ECF-TYPE SIGMA FACTO"/>
    <property type="match status" value="1"/>
</dbReference>
<name>A0A1G9IRE2_9SPHI</name>
<keyword evidence="7" id="KW-1185">Reference proteome</keyword>
<dbReference type="SUPFAM" id="SSF88659">
    <property type="entry name" value="Sigma3 and sigma4 domains of RNA polymerase sigma factors"/>
    <property type="match status" value="1"/>
</dbReference>
<evidence type="ECO:0000313" key="7">
    <source>
        <dbReference type="Proteomes" id="UP000183200"/>
    </source>
</evidence>
<dbReference type="EMBL" id="FNGY01000001">
    <property type="protein sequence ID" value="SDL27712.1"/>
    <property type="molecule type" value="Genomic_DNA"/>
</dbReference>
<protein>
    <submittedName>
        <fullName evidence="6">RNA polymerase sigma factor, sigma-70 family</fullName>
    </submittedName>
</protein>
<evidence type="ECO:0000313" key="6">
    <source>
        <dbReference type="EMBL" id="SDL27712.1"/>
    </source>
</evidence>
<evidence type="ECO:0000256" key="3">
    <source>
        <dbReference type="ARBA" id="ARBA00023082"/>
    </source>
</evidence>
<evidence type="ECO:0000256" key="2">
    <source>
        <dbReference type="ARBA" id="ARBA00023015"/>
    </source>
</evidence>
<accession>A0A1G9IRE2</accession>
<keyword evidence="4" id="KW-0804">Transcription</keyword>
<dbReference type="InterPro" id="IPR039425">
    <property type="entry name" value="RNA_pol_sigma-70-like"/>
</dbReference>
<dbReference type="AlphaFoldDB" id="A0A1G9IRE2"/>
<dbReference type="SUPFAM" id="SSF88946">
    <property type="entry name" value="Sigma2 domain of RNA polymerase sigma factors"/>
    <property type="match status" value="1"/>
</dbReference>
<feature type="domain" description="RNA polymerase sigma factor 70 region 4 type 2" evidence="5">
    <location>
        <begin position="121"/>
        <end position="172"/>
    </location>
</feature>
<dbReference type="InterPro" id="IPR013325">
    <property type="entry name" value="RNA_pol_sigma_r2"/>
</dbReference>
<evidence type="ECO:0000259" key="5">
    <source>
        <dbReference type="Pfam" id="PF08281"/>
    </source>
</evidence>
<dbReference type="InterPro" id="IPR013324">
    <property type="entry name" value="RNA_pol_sigma_r3/r4-like"/>
</dbReference>
<dbReference type="Gene3D" id="1.10.10.10">
    <property type="entry name" value="Winged helix-like DNA-binding domain superfamily/Winged helix DNA-binding domain"/>
    <property type="match status" value="1"/>
</dbReference>